<keyword evidence="2" id="KW-1185">Reference proteome</keyword>
<evidence type="ECO:0000313" key="2">
    <source>
        <dbReference type="Proteomes" id="UP001732700"/>
    </source>
</evidence>
<dbReference type="Proteomes" id="UP001732700">
    <property type="component" value="Chromosome 4D"/>
</dbReference>
<organism evidence="1 2">
    <name type="scientific">Avena sativa</name>
    <name type="common">Oat</name>
    <dbReference type="NCBI Taxonomy" id="4498"/>
    <lineage>
        <taxon>Eukaryota</taxon>
        <taxon>Viridiplantae</taxon>
        <taxon>Streptophyta</taxon>
        <taxon>Embryophyta</taxon>
        <taxon>Tracheophyta</taxon>
        <taxon>Spermatophyta</taxon>
        <taxon>Magnoliopsida</taxon>
        <taxon>Liliopsida</taxon>
        <taxon>Poales</taxon>
        <taxon>Poaceae</taxon>
        <taxon>BOP clade</taxon>
        <taxon>Pooideae</taxon>
        <taxon>Poodae</taxon>
        <taxon>Poeae</taxon>
        <taxon>Poeae Chloroplast Group 1 (Aveneae type)</taxon>
        <taxon>Aveninae</taxon>
        <taxon>Avena</taxon>
    </lineage>
</organism>
<protein>
    <submittedName>
        <fullName evidence="1">Uncharacterized protein</fullName>
    </submittedName>
</protein>
<reference evidence="1" key="2">
    <citation type="submission" date="2025-09" db="UniProtKB">
        <authorList>
            <consortium name="EnsemblPlants"/>
        </authorList>
    </citation>
    <scope>IDENTIFICATION</scope>
</reference>
<proteinExistence type="predicted"/>
<accession>A0ACD5XE99</accession>
<name>A0ACD5XE99_AVESA</name>
<dbReference type="EnsemblPlants" id="AVESA.00010b.r2.4DG0760660.1">
    <property type="protein sequence ID" value="AVESA.00010b.r2.4DG0760660.1.CDS"/>
    <property type="gene ID" value="AVESA.00010b.r2.4DG0760660"/>
</dbReference>
<reference evidence="1" key="1">
    <citation type="submission" date="2021-05" db="EMBL/GenBank/DDBJ databases">
        <authorList>
            <person name="Scholz U."/>
            <person name="Mascher M."/>
            <person name="Fiebig A."/>
        </authorList>
    </citation>
    <scope>NUCLEOTIDE SEQUENCE [LARGE SCALE GENOMIC DNA]</scope>
</reference>
<evidence type="ECO:0000313" key="1">
    <source>
        <dbReference type="EnsemblPlants" id="AVESA.00010b.r2.4DG0760660.1.CDS"/>
    </source>
</evidence>
<sequence length="683" mass="75324">MDSRYSHPKLSHYYQNAKKTFQKEIKMLKHKGKNTSLPHLQATAAFSNQPLYKAKFRLPPSSSALQLFQRPLPTRSPKSHLLARSPRIPMPATVAAGAAAASGGALLLFLLINTCRPQPPPGTERAAAEEEAPLLLSRAEDAARRGGGFAEDGDEAWPHIPPASCCEAAAVAARTTRRLWELIVGRWGLHDLAFGIKRHMKRQGNLQHEYSGNDCVQLKGHEVHTEVAYLLEYLKLCMFYSKERFSEFLKLGGYSQEDILIHKSRARLMQPSFALVCDKKSKCFLIFIRGAISTKERLTAAASVEVPFHHIILTDGRIDNVILGYAHCGMLAAARWIANLAILPLRNAIREFPDYQVKVIGHSMGAGIGAILTYMLREQYDFTSCTCLAFGPAACVTWELAESGKDFITSLVNRDDVVPAFSKVSIESLRSEVMVSSKLDDLQDEDQLSLFAKISQHVACAKSHMLSISHSTAKTTDPHCSISEPLLKQAPESTQPEPNGLNTDCSQQQAELATNPGHGFPAQFVVACEEKVILVKNDDVVSVTSVDGSYIPPHGDVDSNRVSETQQTSLARLDEASSLKPPNGTGKEKQEEPPSDPGSRQLFPPGRIIHMVAQPSPDPDPGEVTSSKEIINVYETPRELYGKLRLAPNMVNEHYMYSYVSTMESLLEQFKNENIVSTSPNDL</sequence>